<evidence type="ECO:0000313" key="1">
    <source>
        <dbReference type="Proteomes" id="UP000790787"/>
    </source>
</evidence>
<dbReference type="Proteomes" id="UP000790787">
    <property type="component" value="Chromosome 22"/>
</dbReference>
<name>A0AC58TPZ5_TOBAC</name>
<organism evidence="1 2">
    <name type="scientific">Nicotiana tabacum</name>
    <name type="common">Common tobacco</name>
    <dbReference type="NCBI Taxonomy" id="4097"/>
    <lineage>
        <taxon>Eukaryota</taxon>
        <taxon>Viridiplantae</taxon>
        <taxon>Streptophyta</taxon>
        <taxon>Embryophyta</taxon>
        <taxon>Tracheophyta</taxon>
        <taxon>Spermatophyta</taxon>
        <taxon>Magnoliopsida</taxon>
        <taxon>eudicotyledons</taxon>
        <taxon>Gunneridae</taxon>
        <taxon>Pentapetalae</taxon>
        <taxon>asterids</taxon>
        <taxon>lamiids</taxon>
        <taxon>Solanales</taxon>
        <taxon>Solanaceae</taxon>
        <taxon>Nicotianoideae</taxon>
        <taxon>Nicotianeae</taxon>
        <taxon>Nicotiana</taxon>
    </lineage>
</organism>
<sequence length="655" mass="75728">MEDTSKVSDVGSSESLPITVDSNTNTIDTQDSKKRKAMQPRSDVWNHFDKFEVNGVGKARCRYCKQAYAANSSKNGTTGLKNHLLRCKEYPLKIAEDNSQTKINFQSCQNDEGSIWKYDQKVVRRALIEMIVTDELPFSFVENEGFMKFMRKTQPLFRLPSRRTITRNCYEVYGELSHKGEKMAKAIRDYLLEWKLDKVFTITVDNASSNDVTVKELSKQLDMWKTNMMSNKHLHVRCMAHILNLIVQDGLKELDAFVTRVRKIMRVIGVDFQLDSIPHSSQIPSKRSVEDAAVLFQYSELDSISISKMEDTSKVSDVGSSESLPITVDSNTNTIDTQDSKKRKAMQPRSDVWNHFDKFEVNGVGKARCRYCKQAYAANSSKNGTTGLKNHLLRFKEYPLKIAEDNSQTKINFQSCQNDEGSIWKFDQKVVRRALIEMIVTDELPFSFVENEGFMKFMRKTQPLFRLPSRRTITRNCYEVYGELKQNLRSSFREAQPKICLTTDTWTSLQRINYMCLTTHFIDRDWKLHKRILNFCPITSHKGEEMAKAIRDCLLEWKLDKVFTITVDNASSNDVTAKELSKQLDMWKTNMMSGKHLHVRCMTHILNLIVQDGLKELDASVTRVRKIMRYVRSSPARTLKFKQCCAHVKVECTKM</sequence>
<keyword evidence="1" id="KW-1185">Reference proteome</keyword>
<protein>
    <submittedName>
        <fullName evidence="2">Uncharacterized protein LOC142176122</fullName>
    </submittedName>
</protein>
<proteinExistence type="predicted"/>
<reference evidence="2" key="2">
    <citation type="submission" date="2025-08" db="UniProtKB">
        <authorList>
            <consortium name="RefSeq"/>
        </authorList>
    </citation>
    <scope>IDENTIFICATION</scope>
    <source>
        <tissue evidence="2">Leaf</tissue>
    </source>
</reference>
<dbReference type="RefSeq" id="XP_075099295.1">
    <property type="nucleotide sequence ID" value="XM_075243194.1"/>
</dbReference>
<gene>
    <name evidence="2" type="primary">LOC142176122</name>
</gene>
<reference evidence="1" key="1">
    <citation type="journal article" date="2014" name="Nat. Commun.">
        <title>The tobacco genome sequence and its comparison with those of tomato and potato.</title>
        <authorList>
            <person name="Sierro N."/>
            <person name="Battey J.N."/>
            <person name="Ouadi S."/>
            <person name="Bakaher N."/>
            <person name="Bovet L."/>
            <person name="Willig A."/>
            <person name="Goepfert S."/>
            <person name="Peitsch M.C."/>
            <person name="Ivanov N.V."/>
        </authorList>
    </citation>
    <scope>NUCLEOTIDE SEQUENCE [LARGE SCALE GENOMIC DNA]</scope>
</reference>
<evidence type="ECO:0000313" key="2">
    <source>
        <dbReference type="RefSeq" id="XP_075099295.1"/>
    </source>
</evidence>
<accession>A0AC58TPZ5</accession>